<dbReference type="EnsemblPlants" id="ONIVA11G17010.1">
    <property type="protein sequence ID" value="ONIVA11G17010.1"/>
    <property type="gene ID" value="ONIVA11G17010"/>
</dbReference>
<name>A0A0E0J3B5_ORYNI</name>
<dbReference type="Gramene" id="ONIVA11G17010.1">
    <property type="protein sequence ID" value="ONIVA11G17010.1"/>
    <property type="gene ID" value="ONIVA11G17010"/>
</dbReference>
<protein>
    <submittedName>
        <fullName evidence="1">Uncharacterized protein</fullName>
    </submittedName>
</protein>
<keyword evidence="2" id="KW-1185">Reference proteome</keyword>
<dbReference type="HOGENOM" id="CLU_2658724_0_0_1"/>
<accession>A0A0E0J3B5</accession>
<organism evidence="1">
    <name type="scientific">Oryza nivara</name>
    <name type="common">Indian wild rice</name>
    <name type="synonym">Oryza sativa f. spontanea</name>
    <dbReference type="NCBI Taxonomy" id="4536"/>
    <lineage>
        <taxon>Eukaryota</taxon>
        <taxon>Viridiplantae</taxon>
        <taxon>Streptophyta</taxon>
        <taxon>Embryophyta</taxon>
        <taxon>Tracheophyta</taxon>
        <taxon>Spermatophyta</taxon>
        <taxon>Magnoliopsida</taxon>
        <taxon>Liliopsida</taxon>
        <taxon>Poales</taxon>
        <taxon>Poaceae</taxon>
        <taxon>BOP clade</taxon>
        <taxon>Oryzoideae</taxon>
        <taxon>Oryzeae</taxon>
        <taxon>Oryzinae</taxon>
        <taxon>Oryza</taxon>
    </lineage>
</organism>
<dbReference type="Proteomes" id="UP000006591">
    <property type="component" value="Chromosome 11"/>
</dbReference>
<dbReference type="AlphaFoldDB" id="A0A0E0J3B5"/>
<evidence type="ECO:0000313" key="2">
    <source>
        <dbReference type="Proteomes" id="UP000006591"/>
    </source>
</evidence>
<reference evidence="1" key="1">
    <citation type="submission" date="2015-04" db="UniProtKB">
        <authorList>
            <consortium name="EnsemblPlants"/>
        </authorList>
    </citation>
    <scope>IDENTIFICATION</scope>
    <source>
        <strain evidence="1">SL10</strain>
    </source>
</reference>
<evidence type="ECO:0000313" key="1">
    <source>
        <dbReference type="EnsemblPlants" id="ONIVA11G17010.1"/>
    </source>
</evidence>
<proteinExistence type="predicted"/>
<reference evidence="1" key="2">
    <citation type="submission" date="2018-04" db="EMBL/GenBank/DDBJ databases">
        <title>OnivRS2 (Oryza nivara Reference Sequence Version 2).</title>
        <authorList>
            <person name="Zhang J."/>
            <person name="Kudrna D."/>
            <person name="Lee S."/>
            <person name="Talag J."/>
            <person name="Rajasekar S."/>
            <person name="Welchert J."/>
            <person name="Hsing Y.-I."/>
            <person name="Wing R.A."/>
        </authorList>
    </citation>
    <scope>NUCLEOTIDE SEQUENCE [LARGE SCALE GENOMIC DNA]</scope>
    <source>
        <strain evidence="1">SL10</strain>
    </source>
</reference>
<sequence length="76" mass="8665">MFPELLGFFQEVDISQPIQLGNLLKLHYLDNSLCDNLYSVDLSVFLLEKDIFYPLISHDNITSTFDAIPQYGVGKP</sequence>